<dbReference type="RefSeq" id="WP_052032990.1">
    <property type="nucleotide sequence ID" value="NZ_BAWF01000011.1"/>
</dbReference>
<gene>
    <name evidence="5" type="ORF">RW1_011_02000</name>
</gene>
<protein>
    <submittedName>
        <fullName evidence="5">Putative GntR family transcriptional regulator</fullName>
    </submittedName>
</protein>
<dbReference type="Pfam" id="PF00392">
    <property type="entry name" value="GntR"/>
    <property type="match status" value="1"/>
</dbReference>
<dbReference type="CDD" id="cd07377">
    <property type="entry name" value="WHTH_GntR"/>
    <property type="match status" value="1"/>
</dbReference>
<sequence length="262" mass="28764">MSRPKTPDTPDLSPLLLPQDSLMLAVEQAVLRNSNSAPVAASLPEQIAAKLAGIITLDLLHAGQRLLEQDISAVLNVSRAPVREALRILERDRLIEFQPRRGALVTEPDAAELRDIFFVRSTLFSVLLKNLMDERPADLEKVFAAHVPTLRAASEQSINDYVVATFLLNYAIADLASNRLLVDMLKSISLRTLRYVRLGLAANPSAAPHMVETWEALHEAVADRDDDRVIEIASGRITEIRDLSVRALEAHRASVASGPTTS</sequence>
<dbReference type="InterPro" id="IPR011711">
    <property type="entry name" value="GntR_C"/>
</dbReference>
<dbReference type="SUPFAM" id="SSF48008">
    <property type="entry name" value="GntR ligand-binding domain-like"/>
    <property type="match status" value="1"/>
</dbReference>
<dbReference type="Proteomes" id="UP000019491">
    <property type="component" value="Unassembled WGS sequence"/>
</dbReference>
<dbReference type="InterPro" id="IPR036388">
    <property type="entry name" value="WH-like_DNA-bd_sf"/>
</dbReference>
<dbReference type="InterPro" id="IPR008920">
    <property type="entry name" value="TF_FadR/GntR_C"/>
</dbReference>
<evidence type="ECO:0000313" key="5">
    <source>
        <dbReference type="EMBL" id="GAF44171.1"/>
    </source>
</evidence>
<reference evidence="5 6" key="1">
    <citation type="submission" date="2014-02" db="EMBL/GenBank/DDBJ databases">
        <title>Whole genome shotgun sequence of Rhodococcus wratislaviensis NBRC 100605.</title>
        <authorList>
            <person name="Hosoyama A."/>
            <person name="Tsuchikane K."/>
            <person name="Yoshida I."/>
            <person name="Ohji S."/>
            <person name="Ichikawa N."/>
            <person name="Yamazoe A."/>
            <person name="Fujita N."/>
        </authorList>
    </citation>
    <scope>NUCLEOTIDE SEQUENCE [LARGE SCALE GENOMIC DNA]</scope>
    <source>
        <strain evidence="5 6">NBRC 100605</strain>
    </source>
</reference>
<dbReference type="SUPFAM" id="SSF46785">
    <property type="entry name" value="Winged helix' DNA-binding domain"/>
    <property type="match status" value="1"/>
</dbReference>
<accession>X0Q1P8</accession>
<organism evidence="5 6">
    <name type="scientific">Rhodococcus wratislaviensis NBRC 100605</name>
    <dbReference type="NCBI Taxonomy" id="1219028"/>
    <lineage>
        <taxon>Bacteria</taxon>
        <taxon>Bacillati</taxon>
        <taxon>Actinomycetota</taxon>
        <taxon>Actinomycetes</taxon>
        <taxon>Mycobacteriales</taxon>
        <taxon>Nocardiaceae</taxon>
        <taxon>Rhodococcus</taxon>
    </lineage>
</organism>
<keyword evidence="3" id="KW-0804">Transcription</keyword>
<comment type="caution">
    <text evidence="5">The sequence shown here is derived from an EMBL/GenBank/DDBJ whole genome shotgun (WGS) entry which is preliminary data.</text>
</comment>
<evidence type="ECO:0000313" key="6">
    <source>
        <dbReference type="Proteomes" id="UP000019491"/>
    </source>
</evidence>
<dbReference type="EMBL" id="BAWF01000011">
    <property type="protein sequence ID" value="GAF44171.1"/>
    <property type="molecule type" value="Genomic_DNA"/>
</dbReference>
<dbReference type="GO" id="GO:0003700">
    <property type="term" value="F:DNA-binding transcription factor activity"/>
    <property type="evidence" value="ECO:0007669"/>
    <property type="project" value="InterPro"/>
</dbReference>
<dbReference type="PANTHER" id="PTHR43537:SF5">
    <property type="entry name" value="UXU OPERON TRANSCRIPTIONAL REGULATOR"/>
    <property type="match status" value="1"/>
</dbReference>
<name>X0Q1P8_RHOWR</name>
<dbReference type="Gene3D" id="1.20.120.530">
    <property type="entry name" value="GntR ligand-binding domain-like"/>
    <property type="match status" value="1"/>
</dbReference>
<keyword evidence="6" id="KW-1185">Reference proteome</keyword>
<dbReference type="InterPro" id="IPR000524">
    <property type="entry name" value="Tscrpt_reg_HTH_GntR"/>
</dbReference>
<dbReference type="InterPro" id="IPR036390">
    <property type="entry name" value="WH_DNA-bd_sf"/>
</dbReference>
<dbReference type="Pfam" id="PF07729">
    <property type="entry name" value="FCD"/>
    <property type="match status" value="1"/>
</dbReference>
<dbReference type="Gene3D" id="1.10.10.10">
    <property type="entry name" value="Winged helix-like DNA-binding domain superfamily/Winged helix DNA-binding domain"/>
    <property type="match status" value="1"/>
</dbReference>
<dbReference type="OrthoDB" id="8680240at2"/>
<proteinExistence type="predicted"/>
<dbReference type="SMART" id="SM00345">
    <property type="entry name" value="HTH_GNTR"/>
    <property type="match status" value="1"/>
</dbReference>
<feature type="domain" description="HTH gntR-type" evidence="4">
    <location>
        <begin position="41"/>
        <end position="108"/>
    </location>
</feature>
<keyword evidence="1" id="KW-0805">Transcription regulation</keyword>
<evidence type="ECO:0000256" key="2">
    <source>
        <dbReference type="ARBA" id="ARBA00023125"/>
    </source>
</evidence>
<dbReference type="GO" id="GO:0003677">
    <property type="term" value="F:DNA binding"/>
    <property type="evidence" value="ECO:0007669"/>
    <property type="project" value="UniProtKB-KW"/>
</dbReference>
<dbReference type="PANTHER" id="PTHR43537">
    <property type="entry name" value="TRANSCRIPTIONAL REGULATOR, GNTR FAMILY"/>
    <property type="match status" value="1"/>
</dbReference>
<keyword evidence="2" id="KW-0238">DNA-binding</keyword>
<evidence type="ECO:0000256" key="1">
    <source>
        <dbReference type="ARBA" id="ARBA00023015"/>
    </source>
</evidence>
<evidence type="ECO:0000256" key="3">
    <source>
        <dbReference type="ARBA" id="ARBA00023163"/>
    </source>
</evidence>
<dbReference type="AlphaFoldDB" id="X0Q1P8"/>
<evidence type="ECO:0000259" key="4">
    <source>
        <dbReference type="PROSITE" id="PS50949"/>
    </source>
</evidence>
<dbReference type="PROSITE" id="PS50949">
    <property type="entry name" value="HTH_GNTR"/>
    <property type="match status" value="1"/>
</dbReference>